<reference evidence="5 6" key="1">
    <citation type="journal article" date="2016" name="Nat. Commun.">
        <title>Thousands of microbial genomes shed light on interconnected biogeochemical processes in an aquifer system.</title>
        <authorList>
            <person name="Anantharaman K."/>
            <person name="Brown C.T."/>
            <person name="Hug L.A."/>
            <person name="Sharon I."/>
            <person name="Castelle C.J."/>
            <person name="Probst A.J."/>
            <person name="Thomas B.C."/>
            <person name="Singh A."/>
            <person name="Wilkins M.J."/>
            <person name="Karaoz U."/>
            <person name="Brodie E.L."/>
            <person name="Williams K.H."/>
            <person name="Hubbard S.S."/>
            <person name="Banfield J.F."/>
        </authorList>
    </citation>
    <scope>NUCLEOTIDE SEQUENCE [LARGE SCALE GENOMIC DNA]</scope>
</reference>
<dbReference type="EMBL" id="MGAT01000006">
    <property type="protein sequence ID" value="OGK53090.1"/>
    <property type="molecule type" value="Genomic_DNA"/>
</dbReference>
<comment type="caution">
    <text evidence="5">The sequence shown here is derived from an EMBL/GenBank/DDBJ whole genome shotgun (WGS) entry which is preliminary data.</text>
</comment>
<name>A0A1F7JBX3_9BACT</name>
<evidence type="ECO:0000256" key="3">
    <source>
        <dbReference type="ARBA" id="ARBA00022679"/>
    </source>
</evidence>
<evidence type="ECO:0000256" key="1">
    <source>
        <dbReference type="ARBA" id="ARBA00006739"/>
    </source>
</evidence>
<dbReference type="AlphaFoldDB" id="A0A1F7JBX3"/>
<evidence type="ECO:0000313" key="5">
    <source>
        <dbReference type="EMBL" id="OGK53090.1"/>
    </source>
</evidence>
<dbReference type="Pfam" id="PF00535">
    <property type="entry name" value="Glycos_transf_2"/>
    <property type="match status" value="1"/>
</dbReference>
<gene>
    <name evidence="5" type="ORF">A2970_00490</name>
</gene>
<proteinExistence type="inferred from homology"/>
<keyword evidence="3" id="KW-0808">Transferase</keyword>
<dbReference type="InterPro" id="IPR029044">
    <property type="entry name" value="Nucleotide-diphossugar_trans"/>
</dbReference>
<evidence type="ECO:0000313" key="6">
    <source>
        <dbReference type="Proteomes" id="UP000178857"/>
    </source>
</evidence>
<keyword evidence="2" id="KW-0328">Glycosyltransferase</keyword>
<feature type="domain" description="Glycosyltransferase 2-like" evidence="4">
    <location>
        <begin position="7"/>
        <end position="169"/>
    </location>
</feature>
<dbReference type="STRING" id="1802069.A2970_00490"/>
<dbReference type="Proteomes" id="UP000178857">
    <property type="component" value="Unassembled WGS sequence"/>
</dbReference>
<sequence length="290" mass="33739">MKSYPISIVIPVYKNYTMFYKYLRANKKYFDGCEVIVVNDYPKENITRPVKKIYPESRVFNNKKNLGFAGNVNRGIAKSKRNYVFLMNSDVVLKNYSFIKALDLFKKNSRLFAVGFAQKEKGGKIVGANRGYFKNGFVHHSGKKLKQTGNNLWAEGGASMFRKNLLKKLGLFDPLFNPFYWEDIDLSYRAWKAGYKVMFAPGIVVEHHHESTIGKYFDKSKIIKTAFRNQLLFHWKNLTDRDLLNSHLIRLPLHFFAPGFFDALLLLPRVLTARKAVVKLFKKKDKEILK</sequence>
<evidence type="ECO:0000259" key="4">
    <source>
        <dbReference type="Pfam" id="PF00535"/>
    </source>
</evidence>
<protein>
    <recommendedName>
        <fullName evidence="4">Glycosyltransferase 2-like domain-containing protein</fullName>
    </recommendedName>
</protein>
<evidence type="ECO:0000256" key="2">
    <source>
        <dbReference type="ARBA" id="ARBA00022676"/>
    </source>
</evidence>
<accession>A0A1F7JBX3</accession>
<dbReference type="Gene3D" id="3.90.550.10">
    <property type="entry name" value="Spore Coat Polysaccharide Biosynthesis Protein SpsA, Chain A"/>
    <property type="match status" value="1"/>
</dbReference>
<dbReference type="PANTHER" id="PTHR43179">
    <property type="entry name" value="RHAMNOSYLTRANSFERASE WBBL"/>
    <property type="match status" value="1"/>
</dbReference>
<dbReference type="SUPFAM" id="SSF53448">
    <property type="entry name" value="Nucleotide-diphospho-sugar transferases"/>
    <property type="match status" value="1"/>
</dbReference>
<comment type="similarity">
    <text evidence="1">Belongs to the glycosyltransferase 2 family.</text>
</comment>
<dbReference type="PANTHER" id="PTHR43179:SF12">
    <property type="entry name" value="GALACTOFURANOSYLTRANSFERASE GLFT2"/>
    <property type="match status" value="1"/>
</dbReference>
<organism evidence="5 6">
    <name type="scientific">Candidatus Roizmanbacteria bacterium RIFCSPLOWO2_01_FULL_44_13</name>
    <dbReference type="NCBI Taxonomy" id="1802069"/>
    <lineage>
        <taxon>Bacteria</taxon>
        <taxon>Candidatus Roizmaniibacteriota</taxon>
    </lineage>
</organism>
<dbReference type="InterPro" id="IPR001173">
    <property type="entry name" value="Glyco_trans_2-like"/>
</dbReference>
<dbReference type="GO" id="GO:0016757">
    <property type="term" value="F:glycosyltransferase activity"/>
    <property type="evidence" value="ECO:0007669"/>
    <property type="project" value="UniProtKB-KW"/>
</dbReference>